<gene>
    <name evidence="1" type="ORF">EYF80_067474</name>
</gene>
<keyword evidence="2" id="KW-1185">Reference proteome</keyword>
<dbReference type="Proteomes" id="UP000314294">
    <property type="component" value="Unassembled WGS sequence"/>
</dbReference>
<organism evidence="1 2">
    <name type="scientific">Liparis tanakae</name>
    <name type="common">Tanaka's snailfish</name>
    <dbReference type="NCBI Taxonomy" id="230148"/>
    <lineage>
        <taxon>Eukaryota</taxon>
        <taxon>Metazoa</taxon>
        <taxon>Chordata</taxon>
        <taxon>Craniata</taxon>
        <taxon>Vertebrata</taxon>
        <taxon>Euteleostomi</taxon>
        <taxon>Actinopterygii</taxon>
        <taxon>Neopterygii</taxon>
        <taxon>Teleostei</taxon>
        <taxon>Neoteleostei</taxon>
        <taxon>Acanthomorphata</taxon>
        <taxon>Eupercaria</taxon>
        <taxon>Perciformes</taxon>
        <taxon>Cottioidei</taxon>
        <taxon>Cottales</taxon>
        <taxon>Liparidae</taxon>
        <taxon>Liparis</taxon>
    </lineage>
</organism>
<protein>
    <submittedName>
        <fullName evidence="1">Uncharacterized protein</fullName>
    </submittedName>
</protein>
<dbReference type="EMBL" id="SRLO01022619">
    <property type="protein sequence ID" value="TNN22412.1"/>
    <property type="molecule type" value="Genomic_DNA"/>
</dbReference>
<reference evidence="1 2" key="1">
    <citation type="submission" date="2019-03" db="EMBL/GenBank/DDBJ databases">
        <title>First draft genome of Liparis tanakae, snailfish: a comprehensive survey of snailfish specific genes.</title>
        <authorList>
            <person name="Kim W."/>
            <person name="Song I."/>
            <person name="Jeong J.-H."/>
            <person name="Kim D."/>
            <person name="Kim S."/>
            <person name="Ryu S."/>
            <person name="Song J.Y."/>
            <person name="Lee S.K."/>
        </authorList>
    </citation>
    <scope>NUCLEOTIDE SEQUENCE [LARGE SCALE GENOMIC DNA]</scope>
    <source>
        <tissue evidence="1">Muscle</tissue>
    </source>
</reference>
<evidence type="ECO:0000313" key="1">
    <source>
        <dbReference type="EMBL" id="TNN22412.1"/>
    </source>
</evidence>
<sequence length="80" mass="8746">MKTLGPDNAEVTRQMTLARAAQDEEGEQLHQFQELQRELEASRAALDSLKTTAASTQQVIHRDAAATHRARLLLAAASCC</sequence>
<accession>A0A4Z2E205</accession>
<dbReference type="AlphaFoldDB" id="A0A4Z2E205"/>
<comment type="caution">
    <text evidence="1">The sequence shown here is derived from an EMBL/GenBank/DDBJ whole genome shotgun (WGS) entry which is preliminary data.</text>
</comment>
<name>A0A4Z2E205_9TELE</name>
<evidence type="ECO:0000313" key="2">
    <source>
        <dbReference type="Proteomes" id="UP000314294"/>
    </source>
</evidence>
<proteinExistence type="predicted"/>